<dbReference type="PANTHER" id="PTHR47326:SF1">
    <property type="entry name" value="HTH PSQ-TYPE DOMAIN-CONTAINING PROTEIN"/>
    <property type="match status" value="1"/>
</dbReference>
<dbReference type="AlphaFoldDB" id="A0AAV8X723"/>
<keyword evidence="2" id="KW-1185">Reference proteome</keyword>
<reference evidence="1" key="1">
    <citation type="journal article" date="2023" name="Insect Mol. Biol.">
        <title>Genome sequencing provides insights into the evolution of gene families encoding plant cell wall-degrading enzymes in longhorned beetles.</title>
        <authorList>
            <person name="Shin N.R."/>
            <person name="Okamura Y."/>
            <person name="Kirsch R."/>
            <person name="Pauchet Y."/>
        </authorList>
    </citation>
    <scope>NUCLEOTIDE SEQUENCE</scope>
    <source>
        <strain evidence="1">AMC_N1</strain>
    </source>
</reference>
<name>A0AAV8X723_9CUCU</name>
<evidence type="ECO:0000313" key="1">
    <source>
        <dbReference type="EMBL" id="KAJ8934597.1"/>
    </source>
</evidence>
<organism evidence="1 2">
    <name type="scientific">Aromia moschata</name>
    <dbReference type="NCBI Taxonomy" id="1265417"/>
    <lineage>
        <taxon>Eukaryota</taxon>
        <taxon>Metazoa</taxon>
        <taxon>Ecdysozoa</taxon>
        <taxon>Arthropoda</taxon>
        <taxon>Hexapoda</taxon>
        <taxon>Insecta</taxon>
        <taxon>Pterygota</taxon>
        <taxon>Neoptera</taxon>
        <taxon>Endopterygota</taxon>
        <taxon>Coleoptera</taxon>
        <taxon>Polyphaga</taxon>
        <taxon>Cucujiformia</taxon>
        <taxon>Chrysomeloidea</taxon>
        <taxon>Cerambycidae</taxon>
        <taxon>Cerambycinae</taxon>
        <taxon>Callichromatini</taxon>
        <taxon>Aromia</taxon>
    </lineage>
</organism>
<comment type="caution">
    <text evidence="1">The sequence shown here is derived from an EMBL/GenBank/DDBJ whole genome shotgun (WGS) entry which is preliminary data.</text>
</comment>
<protein>
    <recommendedName>
        <fullName evidence="3">Galectin</fullName>
    </recommendedName>
</protein>
<proteinExistence type="predicted"/>
<evidence type="ECO:0008006" key="3">
    <source>
        <dbReference type="Google" id="ProtNLM"/>
    </source>
</evidence>
<gene>
    <name evidence="1" type="ORF">NQ318_006420</name>
</gene>
<evidence type="ECO:0000313" key="2">
    <source>
        <dbReference type="Proteomes" id="UP001162162"/>
    </source>
</evidence>
<dbReference type="Proteomes" id="UP001162162">
    <property type="component" value="Unassembled WGS sequence"/>
</dbReference>
<dbReference type="EMBL" id="JAPWTK010001016">
    <property type="protein sequence ID" value="KAJ8934597.1"/>
    <property type="molecule type" value="Genomic_DNA"/>
</dbReference>
<sequence>MEMCNRNPVLLYTLIFSDEATFSLNRDVNKQNVPSKFYELRSHEITFYLNGNVNTQNVRYWGNTNPHTFHEKHTQFPAKVNVRAGIL</sequence>
<accession>A0AAV8X723</accession>
<dbReference type="PANTHER" id="PTHR47326">
    <property type="entry name" value="TRANSPOSABLE ELEMENT TC3 TRANSPOSASE-LIKE PROTEIN"/>
    <property type="match status" value="1"/>
</dbReference>